<dbReference type="Pfam" id="PF04564">
    <property type="entry name" value="U-box"/>
    <property type="match status" value="1"/>
</dbReference>
<dbReference type="PANTHER" id="PTHR46573:SF1">
    <property type="entry name" value="WD REPEAT, SAM AND U-BOX DOMAIN-CONTAINING PROTEIN 1"/>
    <property type="match status" value="1"/>
</dbReference>
<name>A0AAW1RA11_9CHLO</name>
<organism evidence="3 4">
    <name type="scientific">[Myrmecia] bisecta</name>
    <dbReference type="NCBI Taxonomy" id="41462"/>
    <lineage>
        <taxon>Eukaryota</taxon>
        <taxon>Viridiplantae</taxon>
        <taxon>Chlorophyta</taxon>
        <taxon>core chlorophytes</taxon>
        <taxon>Trebouxiophyceae</taxon>
        <taxon>Trebouxiales</taxon>
        <taxon>Trebouxiaceae</taxon>
        <taxon>Myrmecia</taxon>
    </lineage>
</organism>
<dbReference type="GO" id="GO:0004842">
    <property type="term" value="F:ubiquitin-protein transferase activity"/>
    <property type="evidence" value="ECO:0007669"/>
    <property type="project" value="InterPro"/>
</dbReference>
<dbReference type="PANTHER" id="PTHR46573">
    <property type="entry name" value="WD REPEAT, SAM AND U-BOX DOMAIN-CONTAINING PROTEIN 1"/>
    <property type="match status" value="1"/>
</dbReference>
<dbReference type="CDD" id="cd16655">
    <property type="entry name" value="RING-Ubox_WDSUB1-like"/>
    <property type="match status" value="1"/>
</dbReference>
<feature type="domain" description="U-box" evidence="2">
    <location>
        <begin position="624"/>
        <end position="693"/>
    </location>
</feature>
<dbReference type="InterPro" id="IPR052085">
    <property type="entry name" value="WD-SAM-U-box"/>
</dbReference>
<dbReference type="PROSITE" id="PS51698">
    <property type="entry name" value="U_BOX"/>
    <property type="match status" value="1"/>
</dbReference>
<dbReference type="InterPro" id="IPR003613">
    <property type="entry name" value="Ubox_domain"/>
</dbReference>
<evidence type="ECO:0000313" key="3">
    <source>
        <dbReference type="EMBL" id="KAK9830395.1"/>
    </source>
</evidence>
<feature type="coiled-coil region" evidence="1">
    <location>
        <begin position="569"/>
        <end position="598"/>
    </location>
</feature>
<comment type="caution">
    <text evidence="3">The sequence shown here is derived from an EMBL/GenBank/DDBJ whole genome shotgun (WGS) entry which is preliminary data.</text>
</comment>
<accession>A0AAW1RA11</accession>
<dbReference type="EMBL" id="JALJOR010000001">
    <property type="protein sequence ID" value="KAK9830395.1"/>
    <property type="molecule type" value="Genomic_DNA"/>
</dbReference>
<sequence>MVVHLASFSARPSACESTYAPRQTAELRIWRVLAAVLLPCFLLSRKQHTAGAKAQVLLHLAGVGKDASFCSGGVTAQSAACNPTRRFRLLLLETLRQGAAKYPSNYDIQGSVVTLHYAVAQGLKELGDDDRDPTMHKFIWPILATARSYLKYAVAAAASEPGLLSCADFIIATRAVGTAVRSATSEAPSAAIITAQAEIVQCTDPLLRCLLAIHTHCKDKLLPEQQPATGRAFQRASLHDIVDVLLFNAVYPAGLKRIRSALGVGAAVALLDLAVSSSLPAVAAVWKGELSGRDVWEKKEFSTSAGLLASAFNMLWLATVGEWYEPSTSVGHVIAEGADLGLSAGSAKLPWGPWEAAISDLLASWSQEDIPEPPGAVPLLLQILRASLACDASWRGDPPADLALPFDASFGPELVDRATYALAMHMCRKPSSPATLDSIADFLLDKAGTLCLKGAADEILAVCRSPPDATSVGTVKELLGILQRLTARKAACEDLVQGNGWAVKAAALDAFAAQAVKAKIPKGQVARMNALRSALTEQLSQATRFRSAQQADAAFAALMAEEQQAVDQKAKQEAKAAAKKAKKQRAKQAKQAAQADAAASAAAVPDDDAKPSSLAAGAWQAAGISEDIICCPISQEPMRDPVICADGHTYERLSIEQWLAKHDTSPMTNEVLPTKQLIPNMAVRQLVQAFVGQ</sequence>
<keyword evidence="1" id="KW-0175">Coiled coil</keyword>
<keyword evidence="4" id="KW-1185">Reference proteome</keyword>
<gene>
    <name evidence="3" type="ORF">WJX72_011520</name>
</gene>
<proteinExistence type="predicted"/>
<dbReference type="GO" id="GO:0016567">
    <property type="term" value="P:protein ubiquitination"/>
    <property type="evidence" value="ECO:0007669"/>
    <property type="project" value="InterPro"/>
</dbReference>
<dbReference type="Proteomes" id="UP001489004">
    <property type="component" value="Unassembled WGS sequence"/>
</dbReference>
<evidence type="ECO:0000256" key="1">
    <source>
        <dbReference type="SAM" id="Coils"/>
    </source>
</evidence>
<dbReference type="InterPro" id="IPR013083">
    <property type="entry name" value="Znf_RING/FYVE/PHD"/>
</dbReference>
<dbReference type="SMART" id="SM00504">
    <property type="entry name" value="Ubox"/>
    <property type="match status" value="1"/>
</dbReference>
<dbReference type="AlphaFoldDB" id="A0AAW1RA11"/>
<protein>
    <recommendedName>
        <fullName evidence="2">U-box domain-containing protein</fullName>
    </recommendedName>
</protein>
<evidence type="ECO:0000259" key="2">
    <source>
        <dbReference type="PROSITE" id="PS51698"/>
    </source>
</evidence>
<dbReference type="SUPFAM" id="SSF57850">
    <property type="entry name" value="RING/U-box"/>
    <property type="match status" value="1"/>
</dbReference>
<reference evidence="3 4" key="1">
    <citation type="journal article" date="2024" name="Nat. Commun.">
        <title>Phylogenomics reveals the evolutionary origins of lichenization in chlorophyte algae.</title>
        <authorList>
            <person name="Puginier C."/>
            <person name="Libourel C."/>
            <person name="Otte J."/>
            <person name="Skaloud P."/>
            <person name="Haon M."/>
            <person name="Grisel S."/>
            <person name="Petersen M."/>
            <person name="Berrin J.G."/>
            <person name="Delaux P.M."/>
            <person name="Dal Grande F."/>
            <person name="Keller J."/>
        </authorList>
    </citation>
    <scope>NUCLEOTIDE SEQUENCE [LARGE SCALE GENOMIC DNA]</scope>
    <source>
        <strain evidence="3 4">SAG 2043</strain>
    </source>
</reference>
<dbReference type="Gene3D" id="3.30.40.10">
    <property type="entry name" value="Zinc/RING finger domain, C3HC4 (zinc finger)"/>
    <property type="match status" value="1"/>
</dbReference>
<evidence type="ECO:0000313" key="4">
    <source>
        <dbReference type="Proteomes" id="UP001489004"/>
    </source>
</evidence>